<dbReference type="Proteomes" id="UP001164929">
    <property type="component" value="Chromosome 16"/>
</dbReference>
<comment type="caution">
    <text evidence="1">The sequence shown here is derived from an EMBL/GenBank/DDBJ whole genome shotgun (WGS) entry which is preliminary data.</text>
</comment>
<dbReference type="AlphaFoldDB" id="A0AAD6PU60"/>
<gene>
    <name evidence="1" type="ORF">NC653_035816</name>
</gene>
<sequence>MAISSSLLPFNLSLCKLKLRQHKVKVSESSPTPIKASCVPFATLRKS</sequence>
<keyword evidence="2" id="KW-1185">Reference proteome</keyword>
<accession>A0AAD6PU60</accession>
<proteinExistence type="predicted"/>
<protein>
    <submittedName>
        <fullName evidence="1">Uncharacterized protein</fullName>
    </submittedName>
</protein>
<organism evidence="1 2">
    <name type="scientific">Populus alba x Populus x berolinensis</name>
    <dbReference type="NCBI Taxonomy" id="444605"/>
    <lineage>
        <taxon>Eukaryota</taxon>
        <taxon>Viridiplantae</taxon>
        <taxon>Streptophyta</taxon>
        <taxon>Embryophyta</taxon>
        <taxon>Tracheophyta</taxon>
        <taxon>Spermatophyta</taxon>
        <taxon>Magnoliopsida</taxon>
        <taxon>eudicotyledons</taxon>
        <taxon>Gunneridae</taxon>
        <taxon>Pentapetalae</taxon>
        <taxon>rosids</taxon>
        <taxon>fabids</taxon>
        <taxon>Malpighiales</taxon>
        <taxon>Salicaceae</taxon>
        <taxon>Saliceae</taxon>
        <taxon>Populus</taxon>
    </lineage>
</organism>
<reference evidence="1 2" key="1">
    <citation type="journal article" date="2023" name="Mol. Ecol. Resour.">
        <title>Chromosome-level genome assembly of a triploid poplar Populus alba 'Berolinensis'.</title>
        <authorList>
            <person name="Chen S."/>
            <person name="Yu Y."/>
            <person name="Wang X."/>
            <person name="Wang S."/>
            <person name="Zhang T."/>
            <person name="Zhou Y."/>
            <person name="He R."/>
            <person name="Meng N."/>
            <person name="Wang Y."/>
            <person name="Liu W."/>
            <person name="Liu Z."/>
            <person name="Liu J."/>
            <person name="Guo Q."/>
            <person name="Huang H."/>
            <person name="Sederoff R.R."/>
            <person name="Wang G."/>
            <person name="Qu G."/>
            <person name="Chen S."/>
        </authorList>
    </citation>
    <scope>NUCLEOTIDE SEQUENCE [LARGE SCALE GENOMIC DNA]</scope>
    <source>
        <strain evidence="1">SC-2020</strain>
    </source>
</reference>
<evidence type="ECO:0000313" key="1">
    <source>
        <dbReference type="EMBL" id="KAJ6967704.1"/>
    </source>
</evidence>
<name>A0AAD6PU60_9ROSI</name>
<evidence type="ECO:0000313" key="2">
    <source>
        <dbReference type="Proteomes" id="UP001164929"/>
    </source>
</evidence>
<dbReference type="EMBL" id="JAQIZT010000016">
    <property type="protein sequence ID" value="KAJ6967704.1"/>
    <property type="molecule type" value="Genomic_DNA"/>
</dbReference>